<dbReference type="CDD" id="cd06090">
    <property type="entry name" value="KOW_RPL27"/>
    <property type="match status" value="1"/>
</dbReference>
<dbReference type="VEuPathDB" id="FungiDB:RO3G_11798"/>
<dbReference type="AlphaFoldDB" id="I1CF57"/>
<keyword evidence="2 4" id="KW-0689">Ribosomal protein</keyword>
<dbReference type="InterPro" id="IPR001141">
    <property type="entry name" value="Ribosomal_eL27"/>
</dbReference>
<evidence type="ECO:0000256" key="3">
    <source>
        <dbReference type="ARBA" id="ARBA00023274"/>
    </source>
</evidence>
<dbReference type="FunCoup" id="I1CF57">
    <property type="interactions" value="572"/>
</dbReference>
<dbReference type="PANTHER" id="PTHR10497">
    <property type="entry name" value="60S RIBOSOMAL PROTEIN L27"/>
    <property type="match status" value="1"/>
</dbReference>
<dbReference type="InterPro" id="IPR005824">
    <property type="entry name" value="KOW"/>
</dbReference>
<evidence type="ECO:0000313" key="7">
    <source>
        <dbReference type="Proteomes" id="UP000009138"/>
    </source>
</evidence>
<dbReference type="SMART" id="SM00739">
    <property type="entry name" value="KOW"/>
    <property type="match status" value="1"/>
</dbReference>
<dbReference type="RefSeq" id="XP_067522483.1">
    <property type="nucleotide sequence ID" value="XM_067666382.1"/>
</dbReference>
<dbReference type="EMBL" id="CH476740">
    <property type="protein sequence ID" value="EIE87087.1"/>
    <property type="molecule type" value="Genomic_DNA"/>
</dbReference>
<evidence type="ECO:0000256" key="1">
    <source>
        <dbReference type="ARBA" id="ARBA00009124"/>
    </source>
</evidence>
<dbReference type="FunFam" id="2.30.30.770:FF:000001">
    <property type="entry name" value="60S ribosomal protein L27"/>
    <property type="match status" value="1"/>
</dbReference>
<dbReference type="InterPro" id="IPR018262">
    <property type="entry name" value="Ribosomal_eL27_CS"/>
</dbReference>
<dbReference type="InParanoid" id="I1CF57"/>
<keyword evidence="7" id="KW-1185">Reference proteome</keyword>
<name>I1CF57_RHIO9</name>
<sequence>MVKFIKAGKVVVILQGRYAGKKAVVVRINELHIVMQRNYNHDEGTKERPYGYAVVAGIERTPLKVTKSMGKKKVAKRSKVKPFIKIVNYNHMMPTRYALELEQIKGTISSETFKEPTQREDSKKVIKKLFEERYQTGKNKWFFSKLRF</sequence>
<dbReference type="GO" id="GO:0005840">
    <property type="term" value="C:ribosome"/>
    <property type="evidence" value="ECO:0007669"/>
    <property type="project" value="UniProtKB-KW"/>
</dbReference>
<gene>
    <name evidence="6" type="ORF">RO3G_11798</name>
</gene>
<dbReference type="Pfam" id="PF00467">
    <property type="entry name" value="KOW"/>
    <property type="match status" value="1"/>
</dbReference>
<dbReference type="SUPFAM" id="SSF50104">
    <property type="entry name" value="Translation proteins SH3-like domain"/>
    <property type="match status" value="1"/>
</dbReference>
<dbReference type="eggNOG" id="KOG3418">
    <property type="taxonomic scope" value="Eukaryota"/>
</dbReference>
<dbReference type="GO" id="GO:1990904">
    <property type="term" value="C:ribonucleoprotein complex"/>
    <property type="evidence" value="ECO:0007669"/>
    <property type="project" value="UniProtKB-KW"/>
</dbReference>
<dbReference type="Proteomes" id="UP000009138">
    <property type="component" value="Unassembled WGS sequence"/>
</dbReference>
<dbReference type="OrthoDB" id="2365484at2759"/>
<dbReference type="InterPro" id="IPR038655">
    <property type="entry name" value="Ribosomal_eL27_sf"/>
</dbReference>
<evidence type="ECO:0000256" key="4">
    <source>
        <dbReference type="RuleBase" id="RU000575"/>
    </source>
</evidence>
<proteinExistence type="inferred from homology"/>
<accession>I1CF57</accession>
<evidence type="ECO:0000259" key="5">
    <source>
        <dbReference type="SMART" id="SM00739"/>
    </source>
</evidence>
<dbReference type="PROSITE" id="PS01107">
    <property type="entry name" value="RIBOSOMAL_L27E"/>
    <property type="match status" value="1"/>
</dbReference>
<organism evidence="6 7">
    <name type="scientific">Rhizopus delemar (strain RA 99-880 / ATCC MYA-4621 / FGSC 9543 / NRRL 43880)</name>
    <name type="common">Mucormycosis agent</name>
    <name type="synonym">Rhizopus arrhizus var. delemar</name>
    <dbReference type="NCBI Taxonomy" id="246409"/>
    <lineage>
        <taxon>Eukaryota</taxon>
        <taxon>Fungi</taxon>
        <taxon>Fungi incertae sedis</taxon>
        <taxon>Mucoromycota</taxon>
        <taxon>Mucoromycotina</taxon>
        <taxon>Mucoromycetes</taxon>
        <taxon>Mucorales</taxon>
        <taxon>Mucorineae</taxon>
        <taxon>Rhizopodaceae</taxon>
        <taxon>Rhizopus</taxon>
    </lineage>
</organism>
<comment type="similarity">
    <text evidence="1 4">Belongs to the eukaryotic ribosomal protein eL27 family.</text>
</comment>
<dbReference type="Gene3D" id="2.30.30.770">
    <property type="match status" value="1"/>
</dbReference>
<protein>
    <recommendedName>
        <fullName evidence="4">60S ribosomal protein L27</fullName>
    </recommendedName>
</protein>
<reference evidence="6 7" key="1">
    <citation type="journal article" date="2009" name="PLoS Genet.">
        <title>Genomic analysis of the basal lineage fungus Rhizopus oryzae reveals a whole-genome duplication.</title>
        <authorList>
            <person name="Ma L.-J."/>
            <person name="Ibrahim A.S."/>
            <person name="Skory C."/>
            <person name="Grabherr M.G."/>
            <person name="Burger G."/>
            <person name="Butler M."/>
            <person name="Elias M."/>
            <person name="Idnurm A."/>
            <person name="Lang B.F."/>
            <person name="Sone T."/>
            <person name="Abe A."/>
            <person name="Calvo S.E."/>
            <person name="Corrochano L.M."/>
            <person name="Engels R."/>
            <person name="Fu J."/>
            <person name="Hansberg W."/>
            <person name="Kim J.-M."/>
            <person name="Kodira C.D."/>
            <person name="Koehrsen M.J."/>
            <person name="Liu B."/>
            <person name="Miranda-Saavedra D."/>
            <person name="O'Leary S."/>
            <person name="Ortiz-Castellanos L."/>
            <person name="Poulter R."/>
            <person name="Rodriguez-Romero J."/>
            <person name="Ruiz-Herrera J."/>
            <person name="Shen Y.-Q."/>
            <person name="Zeng Q."/>
            <person name="Galagan J."/>
            <person name="Birren B.W."/>
            <person name="Cuomo C.A."/>
            <person name="Wickes B.L."/>
        </authorList>
    </citation>
    <scope>NUCLEOTIDE SEQUENCE [LARGE SCALE GENOMIC DNA]</scope>
    <source>
        <strain evidence="7">RA 99-880 / ATCC MYA-4621 / FGSC 9543 / NRRL 43880</strain>
    </source>
</reference>
<dbReference type="GO" id="GO:0003735">
    <property type="term" value="F:structural constituent of ribosome"/>
    <property type="evidence" value="ECO:0007669"/>
    <property type="project" value="InterPro"/>
</dbReference>
<dbReference type="STRING" id="246409.I1CF57"/>
<feature type="domain" description="KOW" evidence="5">
    <location>
        <begin position="4"/>
        <end position="31"/>
    </location>
</feature>
<dbReference type="GeneID" id="93618763"/>
<dbReference type="InterPro" id="IPR041991">
    <property type="entry name" value="Ribosomal_eL27_KOW"/>
</dbReference>
<keyword evidence="3 4" id="KW-0687">Ribonucleoprotein</keyword>
<dbReference type="InterPro" id="IPR008991">
    <property type="entry name" value="Translation_prot_SH3-like_sf"/>
</dbReference>
<dbReference type="Pfam" id="PF01777">
    <property type="entry name" value="Ribosomal_L27e"/>
    <property type="match status" value="1"/>
</dbReference>
<evidence type="ECO:0000313" key="6">
    <source>
        <dbReference type="EMBL" id="EIE87087.1"/>
    </source>
</evidence>
<dbReference type="OMA" id="KMLNYNH"/>
<dbReference type="GO" id="GO:0006412">
    <property type="term" value="P:translation"/>
    <property type="evidence" value="ECO:0007669"/>
    <property type="project" value="InterPro"/>
</dbReference>
<evidence type="ECO:0000256" key="2">
    <source>
        <dbReference type="ARBA" id="ARBA00022980"/>
    </source>
</evidence>